<evidence type="ECO:0000313" key="2">
    <source>
        <dbReference type="Proteomes" id="UP001056120"/>
    </source>
</evidence>
<evidence type="ECO:0000313" key="1">
    <source>
        <dbReference type="EMBL" id="KAI3727340.1"/>
    </source>
</evidence>
<keyword evidence="2" id="KW-1185">Reference proteome</keyword>
<organism evidence="1 2">
    <name type="scientific">Smallanthus sonchifolius</name>
    <dbReference type="NCBI Taxonomy" id="185202"/>
    <lineage>
        <taxon>Eukaryota</taxon>
        <taxon>Viridiplantae</taxon>
        <taxon>Streptophyta</taxon>
        <taxon>Embryophyta</taxon>
        <taxon>Tracheophyta</taxon>
        <taxon>Spermatophyta</taxon>
        <taxon>Magnoliopsida</taxon>
        <taxon>eudicotyledons</taxon>
        <taxon>Gunneridae</taxon>
        <taxon>Pentapetalae</taxon>
        <taxon>asterids</taxon>
        <taxon>campanulids</taxon>
        <taxon>Asterales</taxon>
        <taxon>Asteraceae</taxon>
        <taxon>Asteroideae</taxon>
        <taxon>Heliantheae alliance</taxon>
        <taxon>Millerieae</taxon>
        <taxon>Smallanthus</taxon>
    </lineage>
</organism>
<protein>
    <submittedName>
        <fullName evidence="1">Uncharacterized protein</fullName>
    </submittedName>
</protein>
<gene>
    <name evidence="1" type="ORF">L1987_67153</name>
</gene>
<name>A0ACB9BZD2_9ASTR</name>
<dbReference type="EMBL" id="CM042039">
    <property type="protein sequence ID" value="KAI3727340.1"/>
    <property type="molecule type" value="Genomic_DNA"/>
</dbReference>
<accession>A0ACB9BZD2</accession>
<reference evidence="2" key="1">
    <citation type="journal article" date="2022" name="Mol. Ecol. Resour.">
        <title>The genomes of chicory, endive, great burdock and yacon provide insights into Asteraceae palaeo-polyploidization history and plant inulin production.</title>
        <authorList>
            <person name="Fan W."/>
            <person name="Wang S."/>
            <person name="Wang H."/>
            <person name="Wang A."/>
            <person name="Jiang F."/>
            <person name="Liu H."/>
            <person name="Zhao H."/>
            <person name="Xu D."/>
            <person name="Zhang Y."/>
        </authorList>
    </citation>
    <scope>NUCLEOTIDE SEQUENCE [LARGE SCALE GENOMIC DNA]</scope>
    <source>
        <strain evidence="2">cv. Yunnan</strain>
    </source>
</reference>
<dbReference type="Proteomes" id="UP001056120">
    <property type="component" value="Linkage Group LG22"/>
</dbReference>
<proteinExistence type="predicted"/>
<comment type="caution">
    <text evidence="1">The sequence shown here is derived from an EMBL/GenBank/DDBJ whole genome shotgun (WGS) entry which is preliminary data.</text>
</comment>
<sequence length="71" mass="8210">MLNHRPLLELGEMEEKNSEGPTFFETLQMPQSCGCNGRRRSKTSRSKSLIKSRIKYGTMIYLSALELRIVF</sequence>
<reference evidence="1 2" key="2">
    <citation type="journal article" date="2022" name="Mol. Ecol. Resour.">
        <title>The genomes of chicory, endive, great burdock and yacon provide insights into Asteraceae paleo-polyploidization history and plant inulin production.</title>
        <authorList>
            <person name="Fan W."/>
            <person name="Wang S."/>
            <person name="Wang H."/>
            <person name="Wang A."/>
            <person name="Jiang F."/>
            <person name="Liu H."/>
            <person name="Zhao H."/>
            <person name="Xu D."/>
            <person name="Zhang Y."/>
        </authorList>
    </citation>
    <scope>NUCLEOTIDE SEQUENCE [LARGE SCALE GENOMIC DNA]</scope>
    <source>
        <strain evidence="2">cv. Yunnan</strain>
        <tissue evidence="1">Leaves</tissue>
    </source>
</reference>